<proteinExistence type="predicted"/>
<feature type="compositionally biased region" description="Basic residues" evidence="1">
    <location>
        <begin position="53"/>
        <end position="63"/>
    </location>
</feature>
<feature type="region of interest" description="Disordered" evidence="1">
    <location>
        <begin position="53"/>
        <end position="78"/>
    </location>
</feature>
<keyword evidence="3" id="KW-1185">Reference proteome</keyword>
<evidence type="ECO:0000256" key="1">
    <source>
        <dbReference type="SAM" id="MobiDB-lite"/>
    </source>
</evidence>
<reference evidence="2" key="1">
    <citation type="journal article" date="2020" name="Mol. Plant Microbe Interact.">
        <title>Genome Sequence of the Biocontrol Agent Coniothyrium minitans strain Conio (IMI 134523).</title>
        <authorList>
            <person name="Patel D."/>
            <person name="Shittu T.A."/>
            <person name="Baroncelli R."/>
            <person name="Muthumeenakshi S."/>
            <person name="Osborne T.H."/>
            <person name="Janganan T.K."/>
            <person name="Sreenivasaprasad S."/>
        </authorList>
    </citation>
    <scope>NUCLEOTIDE SEQUENCE</scope>
    <source>
        <strain evidence="2">Conio</strain>
    </source>
</reference>
<dbReference type="PANTHER" id="PTHR37540:SF5">
    <property type="entry name" value="TRANSCRIPTION FACTOR DOMAIN-CONTAINING PROTEIN"/>
    <property type="match status" value="1"/>
</dbReference>
<dbReference type="AlphaFoldDB" id="A0A9P6GB19"/>
<dbReference type="OrthoDB" id="4158087at2759"/>
<evidence type="ECO:0000313" key="2">
    <source>
        <dbReference type="EMBL" id="KAF9732033.1"/>
    </source>
</evidence>
<name>A0A9P6GB19_9PLEO</name>
<dbReference type="EMBL" id="WJXW01000011">
    <property type="protein sequence ID" value="KAF9732033.1"/>
    <property type="molecule type" value="Genomic_DNA"/>
</dbReference>
<evidence type="ECO:0000313" key="3">
    <source>
        <dbReference type="Proteomes" id="UP000756921"/>
    </source>
</evidence>
<dbReference type="PANTHER" id="PTHR37540">
    <property type="entry name" value="TRANSCRIPTION FACTOR (ACR-2), PUTATIVE-RELATED-RELATED"/>
    <property type="match status" value="1"/>
</dbReference>
<sequence length="516" mass="57448">MATGKRDTGSKTPKKHCCWFAIAQSASTADLPFIVSVGQANVDPAKRKFIRSHVMRGKNRKKESKPQAKPTGGTVLNATSASSGDELMPLESISRWSCSKFSGVQFADEIEAAFVQDIFTLLSVSSQAMFLLDQCIIPDQGGLLQSWVPPLLSDPAYLHVACVTSQAFFDTYSGRTPSAEARRQELTSFDKSIRILSKRIATNDRSEVLADSNLMTVLLLSGYSYARGDHKAAHQHNVALIKLVKLKGTRETLRHSPRILVQEIVRTDFCICYENGQRPVLFTYEEIPWPLILPPKHAISSREPGHMKSRLDTKLSSVWAALSHFCAVMNIAARNPTARVKAETFLQAMGSILYRLLHLRFEQGTLEEYFRLGMLAFAAPTFLDWKTVHWLNGHFTLVWRQSLETILADSTSTAQDRVWLLMVGTLSFAHDVDFLARLIDGLRTLTGPCEVSTWDDVRELLGSYVWIGTLFDEAAAGVFEAVSADTGESLSLTRRYNGEDEVTELLDTTVGHTPRT</sequence>
<accession>A0A9P6GB19</accession>
<comment type="caution">
    <text evidence="2">The sequence shown here is derived from an EMBL/GenBank/DDBJ whole genome shotgun (WGS) entry which is preliminary data.</text>
</comment>
<gene>
    <name evidence="2" type="ORF">PMIN01_09962</name>
</gene>
<protein>
    <submittedName>
        <fullName evidence="2">Uncharacterized protein</fullName>
    </submittedName>
</protein>
<dbReference type="Proteomes" id="UP000756921">
    <property type="component" value="Unassembled WGS sequence"/>
</dbReference>
<organism evidence="2 3">
    <name type="scientific">Paraphaeosphaeria minitans</name>
    <dbReference type="NCBI Taxonomy" id="565426"/>
    <lineage>
        <taxon>Eukaryota</taxon>
        <taxon>Fungi</taxon>
        <taxon>Dikarya</taxon>
        <taxon>Ascomycota</taxon>
        <taxon>Pezizomycotina</taxon>
        <taxon>Dothideomycetes</taxon>
        <taxon>Pleosporomycetidae</taxon>
        <taxon>Pleosporales</taxon>
        <taxon>Massarineae</taxon>
        <taxon>Didymosphaeriaceae</taxon>
        <taxon>Paraphaeosphaeria</taxon>
    </lineage>
</organism>